<dbReference type="OrthoDB" id="9157092at2"/>
<feature type="transmembrane region" description="Helical" evidence="1">
    <location>
        <begin position="30"/>
        <end position="49"/>
    </location>
</feature>
<organism evidence="2 3">
    <name type="scientific">Roseateles aquatilis</name>
    <dbReference type="NCBI Taxonomy" id="431061"/>
    <lineage>
        <taxon>Bacteria</taxon>
        <taxon>Pseudomonadati</taxon>
        <taxon>Pseudomonadota</taxon>
        <taxon>Betaproteobacteria</taxon>
        <taxon>Burkholderiales</taxon>
        <taxon>Sphaerotilaceae</taxon>
        <taxon>Roseateles</taxon>
    </lineage>
</organism>
<feature type="transmembrane region" description="Helical" evidence="1">
    <location>
        <begin position="55"/>
        <end position="75"/>
    </location>
</feature>
<evidence type="ECO:0000256" key="1">
    <source>
        <dbReference type="SAM" id="Phobius"/>
    </source>
</evidence>
<dbReference type="EMBL" id="NIOF01000009">
    <property type="protein sequence ID" value="OWQ87522.1"/>
    <property type="molecule type" value="Genomic_DNA"/>
</dbReference>
<protein>
    <recommendedName>
        <fullName evidence="4">Toxin CptA</fullName>
    </recommendedName>
</protein>
<gene>
    <name evidence="2" type="ORF">CDN99_18140</name>
</gene>
<evidence type="ECO:0008006" key="4">
    <source>
        <dbReference type="Google" id="ProtNLM"/>
    </source>
</evidence>
<dbReference type="AlphaFoldDB" id="A0A246J4Z3"/>
<evidence type="ECO:0000313" key="3">
    <source>
        <dbReference type="Proteomes" id="UP000197468"/>
    </source>
</evidence>
<evidence type="ECO:0000313" key="2">
    <source>
        <dbReference type="EMBL" id="OWQ87522.1"/>
    </source>
</evidence>
<accession>A0A246J4Z3</accession>
<keyword evidence="1" id="KW-0472">Membrane</keyword>
<comment type="caution">
    <text evidence="2">The sequence shown here is derived from an EMBL/GenBank/DDBJ whole genome shotgun (WGS) entry which is preliminary data.</text>
</comment>
<keyword evidence="1" id="KW-1133">Transmembrane helix</keyword>
<reference evidence="2 3" key="1">
    <citation type="journal article" date="2008" name="Int. J. Syst. Evol. Microbiol.">
        <title>Description of Roseateles aquatilis sp. nov. and Roseateles terrae sp. nov., in the class Betaproteobacteria, and emended description of the genus Roseateles.</title>
        <authorList>
            <person name="Gomila M."/>
            <person name="Bowien B."/>
            <person name="Falsen E."/>
            <person name="Moore E.R."/>
            <person name="Lalucat J."/>
        </authorList>
    </citation>
    <scope>NUCLEOTIDE SEQUENCE [LARGE SCALE GENOMIC DNA]</scope>
    <source>
        <strain evidence="2 3">CCUG 48205</strain>
    </source>
</reference>
<keyword evidence="1" id="KW-0812">Transmembrane</keyword>
<proteinExistence type="predicted"/>
<name>A0A246J4Z3_9BURK</name>
<keyword evidence="3" id="KW-1185">Reference proteome</keyword>
<sequence>MTPITTSRRRVSARRFSCAHDTGWERLQRAVVGAGIAAVGAAVLPHIGVPAEVLGGGWALLPVLGGAALGALTPVRARAAEVLRWDGAQWWWERPGEPLANEARPVVPEVFIDTEQWMLLRLRRADEGRANGRVLRWLAVSRRGIGAAWTPLRLHLFLTPG</sequence>
<dbReference type="Proteomes" id="UP000197468">
    <property type="component" value="Unassembled WGS sequence"/>
</dbReference>
<dbReference type="RefSeq" id="WP_088386304.1">
    <property type="nucleotide sequence ID" value="NZ_NIOF01000009.1"/>
</dbReference>